<keyword evidence="2" id="KW-0812">Transmembrane</keyword>
<dbReference type="PANTHER" id="PTHR46605">
    <property type="entry name" value="TUMOR NECROSIS FACTOR RECEPTOR"/>
    <property type="match status" value="1"/>
</dbReference>
<dbReference type="InParanoid" id="C3YYT1"/>
<feature type="signal peptide" evidence="3">
    <location>
        <begin position="1"/>
        <end position="24"/>
    </location>
</feature>
<dbReference type="PANTHER" id="PTHR46605:SF2">
    <property type="entry name" value="TNFR-CYS DOMAIN-CONTAINING PROTEIN"/>
    <property type="match status" value="1"/>
</dbReference>
<gene>
    <name evidence="4" type="ORF">BRAFLDRAFT_83225</name>
</gene>
<feature type="transmembrane region" description="Helical" evidence="2">
    <location>
        <begin position="79"/>
        <end position="101"/>
    </location>
</feature>
<sequence length="360" mass="40627">MRTNNRRRLIHRLLAVFRAVPVETQHPCRTRPWWTGGATSVAEGVTVSTREPKIKTTKLILNQTNASTNGTVKEKSPRVAFITMVVVVGVVLVALFVMYVVRRCSRGDQAAQAAGHLAGVHGTAPSRTTQQSSSSGDDPQYSVIPDEYYNQQNSGTSSSTTQQTTDDYSQIPDEHFNYYNTRPDAQHPYWEIPDEYYNRYNTYPSTRRVTQDGEDYSVRFNTATSEIVLPSSTRLGARRGGYKRTLFLSHKETEKEVKFRGIGDIYGERIWRRVEEETGRGWWEEGPCALAAVSAVSHARRSEEFSAARVGVSRQPALTPGSTRDSLPQYPRPAPAAYRFFLRYPAASDKQLQNNAFHMY</sequence>
<name>C3YYT1_BRAFL</name>
<dbReference type="AlphaFoldDB" id="C3YYT1"/>
<feature type="compositionally biased region" description="Low complexity" evidence="1">
    <location>
        <begin position="149"/>
        <end position="170"/>
    </location>
</feature>
<dbReference type="EMBL" id="GG666565">
    <property type="protein sequence ID" value="EEN54439.1"/>
    <property type="molecule type" value="Genomic_DNA"/>
</dbReference>
<proteinExistence type="predicted"/>
<keyword evidence="2" id="KW-0472">Membrane</keyword>
<keyword evidence="2" id="KW-1133">Transmembrane helix</keyword>
<accession>C3YYT1</accession>
<organism>
    <name type="scientific">Branchiostoma floridae</name>
    <name type="common">Florida lancelet</name>
    <name type="synonym">Amphioxus</name>
    <dbReference type="NCBI Taxonomy" id="7739"/>
    <lineage>
        <taxon>Eukaryota</taxon>
        <taxon>Metazoa</taxon>
        <taxon>Chordata</taxon>
        <taxon>Cephalochordata</taxon>
        <taxon>Leptocardii</taxon>
        <taxon>Amphioxiformes</taxon>
        <taxon>Branchiostomatidae</taxon>
        <taxon>Branchiostoma</taxon>
    </lineage>
</organism>
<reference evidence="4" key="1">
    <citation type="journal article" date="2008" name="Nature">
        <title>The amphioxus genome and the evolution of the chordate karyotype.</title>
        <authorList>
            <consortium name="US DOE Joint Genome Institute (JGI-PGF)"/>
            <person name="Putnam N.H."/>
            <person name="Butts T."/>
            <person name="Ferrier D.E.K."/>
            <person name="Furlong R.F."/>
            <person name="Hellsten U."/>
            <person name="Kawashima T."/>
            <person name="Robinson-Rechavi M."/>
            <person name="Shoguchi E."/>
            <person name="Terry A."/>
            <person name="Yu J.-K."/>
            <person name="Benito-Gutierrez E.L."/>
            <person name="Dubchak I."/>
            <person name="Garcia-Fernandez J."/>
            <person name="Gibson-Brown J.J."/>
            <person name="Grigoriev I.V."/>
            <person name="Horton A.C."/>
            <person name="de Jong P.J."/>
            <person name="Jurka J."/>
            <person name="Kapitonov V.V."/>
            <person name="Kohara Y."/>
            <person name="Kuroki Y."/>
            <person name="Lindquist E."/>
            <person name="Lucas S."/>
            <person name="Osoegawa K."/>
            <person name="Pennacchio L.A."/>
            <person name="Salamov A.A."/>
            <person name="Satou Y."/>
            <person name="Sauka-Spengler T."/>
            <person name="Schmutz J."/>
            <person name="Shin-I T."/>
            <person name="Toyoda A."/>
            <person name="Bronner-Fraser M."/>
            <person name="Fujiyama A."/>
            <person name="Holland L.Z."/>
            <person name="Holland P.W.H."/>
            <person name="Satoh N."/>
            <person name="Rokhsar D.S."/>
        </authorList>
    </citation>
    <scope>NUCLEOTIDE SEQUENCE [LARGE SCALE GENOMIC DNA]</scope>
    <source>
        <strain evidence="4">S238N-H82</strain>
        <tissue evidence="4">Testes</tissue>
    </source>
</reference>
<evidence type="ECO:0000256" key="3">
    <source>
        <dbReference type="SAM" id="SignalP"/>
    </source>
</evidence>
<feature type="region of interest" description="Disordered" evidence="1">
    <location>
        <begin position="118"/>
        <end position="174"/>
    </location>
</feature>
<feature type="chain" id="PRO_5002934157" evidence="3">
    <location>
        <begin position="25"/>
        <end position="360"/>
    </location>
</feature>
<evidence type="ECO:0000256" key="1">
    <source>
        <dbReference type="SAM" id="MobiDB-lite"/>
    </source>
</evidence>
<evidence type="ECO:0000256" key="2">
    <source>
        <dbReference type="SAM" id="Phobius"/>
    </source>
</evidence>
<feature type="compositionally biased region" description="Polar residues" evidence="1">
    <location>
        <begin position="125"/>
        <end position="137"/>
    </location>
</feature>
<evidence type="ECO:0000313" key="4">
    <source>
        <dbReference type="EMBL" id="EEN54439.1"/>
    </source>
</evidence>
<protein>
    <submittedName>
        <fullName evidence="4">Uncharacterized protein</fullName>
    </submittedName>
</protein>
<keyword evidence="3" id="KW-0732">Signal</keyword>
<dbReference type="InterPro" id="IPR052302">
    <property type="entry name" value="Neurotrophin_rcpt-DD"/>
</dbReference>